<comment type="caution">
    <text evidence="2">The sequence shown here is derived from an EMBL/GenBank/DDBJ whole genome shotgun (WGS) entry which is preliminary data.</text>
</comment>
<dbReference type="RefSeq" id="WP_110126533.1">
    <property type="nucleotide sequence ID" value="NZ_QHLY01000009.1"/>
</dbReference>
<dbReference type="Gene3D" id="1.10.10.10">
    <property type="entry name" value="Winged helix-like DNA-binding domain superfamily/Winged helix DNA-binding domain"/>
    <property type="match status" value="1"/>
</dbReference>
<protein>
    <submittedName>
        <fullName evidence="2">ArsR family transcriptional regulator</fullName>
    </submittedName>
</protein>
<sequence length="104" mass="10904">MGAHHPRHDLDDALLTPLRFSVMAALRADVEIDFGTLRDLLETDDSALSKAISTLSAAGYVAVRKGFVGNRPRTWLTATGAGIAAMRIHVAALQAIAAGLPPAS</sequence>
<dbReference type="Proteomes" id="UP000246722">
    <property type="component" value="Unassembled WGS sequence"/>
</dbReference>
<dbReference type="OrthoDB" id="4952043at2"/>
<organism evidence="2 3">
    <name type="scientific">Cryobacterium arcticum</name>
    <dbReference type="NCBI Taxonomy" id="670052"/>
    <lineage>
        <taxon>Bacteria</taxon>
        <taxon>Bacillati</taxon>
        <taxon>Actinomycetota</taxon>
        <taxon>Actinomycetes</taxon>
        <taxon>Micrococcales</taxon>
        <taxon>Microbacteriaceae</taxon>
        <taxon>Cryobacterium</taxon>
    </lineage>
</organism>
<dbReference type="Pfam" id="PF13601">
    <property type="entry name" value="HTH_34"/>
    <property type="match status" value="1"/>
</dbReference>
<evidence type="ECO:0000259" key="1">
    <source>
        <dbReference type="Pfam" id="PF13601"/>
    </source>
</evidence>
<feature type="domain" description="Winged helix DNA-binding" evidence="1">
    <location>
        <begin position="18"/>
        <end position="96"/>
    </location>
</feature>
<dbReference type="InterPro" id="IPR036388">
    <property type="entry name" value="WH-like_DNA-bd_sf"/>
</dbReference>
<dbReference type="InterPro" id="IPR036390">
    <property type="entry name" value="WH_DNA-bd_sf"/>
</dbReference>
<proteinExistence type="predicted"/>
<dbReference type="SUPFAM" id="SSF46785">
    <property type="entry name" value="Winged helix' DNA-binding domain"/>
    <property type="match status" value="1"/>
</dbReference>
<dbReference type="PANTHER" id="PTHR37318:SF1">
    <property type="entry name" value="BSL7504 PROTEIN"/>
    <property type="match status" value="1"/>
</dbReference>
<evidence type="ECO:0000313" key="2">
    <source>
        <dbReference type="EMBL" id="PXA70059.1"/>
    </source>
</evidence>
<dbReference type="InterPro" id="IPR027395">
    <property type="entry name" value="WH_DNA-bd_dom"/>
</dbReference>
<dbReference type="AlphaFoldDB" id="A0A317ZS75"/>
<gene>
    <name evidence="2" type="ORF">CTB96_08690</name>
</gene>
<accession>A0A317ZS75</accession>
<name>A0A317ZS75_9MICO</name>
<dbReference type="PANTHER" id="PTHR37318">
    <property type="entry name" value="BSL7504 PROTEIN"/>
    <property type="match status" value="1"/>
</dbReference>
<keyword evidence="3" id="KW-1185">Reference proteome</keyword>
<reference evidence="2 3" key="1">
    <citation type="submission" date="2018-05" db="EMBL/GenBank/DDBJ databases">
        <title>Genetic diversity of glacier-inhabiting Cryobacterium bacteria in China and description of Cryobacterium mengkeensis sp. nov. and Arthrobacter glacialis sp. nov.</title>
        <authorList>
            <person name="Liu Q."/>
            <person name="Xin Y.-H."/>
        </authorList>
    </citation>
    <scope>NUCLEOTIDE SEQUENCE [LARGE SCALE GENOMIC DNA]</scope>
    <source>
        <strain evidence="2 3">SK-1</strain>
    </source>
</reference>
<dbReference type="EMBL" id="QHLY01000009">
    <property type="protein sequence ID" value="PXA70059.1"/>
    <property type="molecule type" value="Genomic_DNA"/>
</dbReference>
<evidence type="ECO:0000313" key="3">
    <source>
        <dbReference type="Proteomes" id="UP000246722"/>
    </source>
</evidence>